<feature type="transmembrane region" description="Helical" evidence="1">
    <location>
        <begin position="148"/>
        <end position="170"/>
    </location>
</feature>
<dbReference type="AlphaFoldDB" id="A0A0C2WRW1"/>
<keyword evidence="1" id="KW-0812">Transmembrane</keyword>
<feature type="transmembrane region" description="Helical" evidence="1">
    <location>
        <begin position="12"/>
        <end position="35"/>
    </location>
</feature>
<evidence type="ECO:0000256" key="1">
    <source>
        <dbReference type="SAM" id="Phobius"/>
    </source>
</evidence>
<evidence type="ECO:0000313" key="2">
    <source>
        <dbReference type="EMBL" id="KIL59018.1"/>
    </source>
</evidence>
<dbReference type="EMBL" id="KN818324">
    <property type="protein sequence ID" value="KIL59018.1"/>
    <property type="molecule type" value="Genomic_DNA"/>
</dbReference>
<keyword evidence="1" id="KW-0472">Membrane</keyword>
<keyword evidence="1" id="KW-1133">Transmembrane helix</keyword>
<feature type="transmembrane region" description="Helical" evidence="1">
    <location>
        <begin position="104"/>
        <end position="127"/>
    </location>
</feature>
<reference evidence="2 3" key="1">
    <citation type="submission" date="2014-04" db="EMBL/GenBank/DDBJ databases">
        <title>Evolutionary Origins and Diversification of the Mycorrhizal Mutualists.</title>
        <authorList>
            <consortium name="DOE Joint Genome Institute"/>
            <consortium name="Mycorrhizal Genomics Consortium"/>
            <person name="Kohler A."/>
            <person name="Kuo A."/>
            <person name="Nagy L.G."/>
            <person name="Floudas D."/>
            <person name="Copeland A."/>
            <person name="Barry K.W."/>
            <person name="Cichocki N."/>
            <person name="Veneault-Fourrey C."/>
            <person name="LaButti K."/>
            <person name="Lindquist E.A."/>
            <person name="Lipzen A."/>
            <person name="Lundell T."/>
            <person name="Morin E."/>
            <person name="Murat C."/>
            <person name="Riley R."/>
            <person name="Ohm R."/>
            <person name="Sun H."/>
            <person name="Tunlid A."/>
            <person name="Henrissat B."/>
            <person name="Grigoriev I.V."/>
            <person name="Hibbett D.S."/>
            <person name="Martin F."/>
        </authorList>
    </citation>
    <scope>NUCLEOTIDE SEQUENCE [LARGE SCALE GENOMIC DNA]</scope>
    <source>
        <strain evidence="2 3">Koide BX008</strain>
    </source>
</reference>
<accession>A0A0C2WRW1</accession>
<gene>
    <name evidence="2" type="ORF">M378DRAFT_284283</name>
</gene>
<dbReference type="HOGENOM" id="CLU_879889_0_0_1"/>
<feature type="transmembrane region" description="Helical" evidence="1">
    <location>
        <begin position="287"/>
        <end position="315"/>
    </location>
</feature>
<keyword evidence="3" id="KW-1185">Reference proteome</keyword>
<feature type="transmembrane region" description="Helical" evidence="1">
    <location>
        <begin position="67"/>
        <end position="92"/>
    </location>
</feature>
<sequence length="316" mass="35358">MNFSFSNQPPIYTAEFAFAVIFAVFSFLLLLVFLLTGIKMTRKPSGDAFGTDTEQEIGLLRLHRARFAVLMALSLISLVIVFSTQAASYILFDIATNSNISMTYIAFWDIRNVFFSAVLIAVLDSGIKVSQFHRYSSAANGKQGGTNVNIIVMSCIVGFLAILTIARIVATGELYAEYLARVEPYTITVPLWWAQFGLAQVHNFFNVVLSIYYTIVTILMWRKKRIMPHESNEADKNYSFRVLDRVAILVCPLLLLLTLYTIISIPIENTIILVPFAELTPDQYLTYLSFSFAGDFIWGVITIGLNAAVISVGYVL</sequence>
<feature type="transmembrane region" description="Helical" evidence="1">
    <location>
        <begin position="201"/>
        <end position="221"/>
    </location>
</feature>
<organism evidence="2 3">
    <name type="scientific">Amanita muscaria (strain Koide BX008)</name>
    <dbReference type="NCBI Taxonomy" id="946122"/>
    <lineage>
        <taxon>Eukaryota</taxon>
        <taxon>Fungi</taxon>
        <taxon>Dikarya</taxon>
        <taxon>Basidiomycota</taxon>
        <taxon>Agaricomycotina</taxon>
        <taxon>Agaricomycetes</taxon>
        <taxon>Agaricomycetidae</taxon>
        <taxon>Agaricales</taxon>
        <taxon>Pluteineae</taxon>
        <taxon>Amanitaceae</taxon>
        <taxon>Amanita</taxon>
    </lineage>
</organism>
<dbReference type="InParanoid" id="A0A0C2WRW1"/>
<protein>
    <submittedName>
        <fullName evidence="2">Uncharacterized protein</fullName>
    </submittedName>
</protein>
<dbReference type="Proteomes" id="UP000054549">
    <property type="component" value="Unassembled WGS sequence"/>
</dbReference>
<feature type="transmembrane region" description="Helical" evidence="1">
    <location>
        <begin position="242"/>
        <end position="267"/>
    </location>
</feature>
<proteinExistence type="predicted"/>
<evidence type="ECO:0000313" key="3">
    <source>
        <dbReference type="Proteomes" id="UP000054549"/>
    </source>
</evidence>
<name>A0A0C2WRW1_AMAMK</name>